<dbReference type="OrthoDB" id="5418945at2"/>
<sequence>MKLRAPHIVGIALLAIGIIAVLVVQLTGLGKSATNGFGLTTVNGVVGSEKAAFFADPEVQKVFADNGLRVDVTTAGSWSMAERPGLTDGDFAFPASEVAAQHIAQVHPDAVVGTHEPFFSPMAIATFEPVLRVLAESGVASQGADGRWTIDMAAYLELVSTDVRWNQLPGAAGVYDSPRSVLITSTDIRTSNSAGMYLALASYVLGGDRVVSTVEQADELLPALTHLFVSQGYAGASSAAPFADYLSQGMGAVPMVMIYEGQFLEEQLKPNSRIQPNMVLATPGPTIFSAHTGVTFSEGGEQVMRLLETDADLARLLAAHGFRAQGEHAGVFDAFIAEQGLSDAYAPSSSFVNIAQEPAYETLDYLLTRIGEAYTLSGAPPPTEESTEPPGGTP</sequence>
<keyword evidence="2" id="KW-0472">Membrane</keyword>
<dbReference type="EMBL" id="WBJZ01000018">
    <property type="protein sequence ID" value="KAB1654569.1"/>
    <property type="molecule type" value="Genomic_DNA"/>
</dbReference>
<keyword evidence="4" id="KW-1185">Reference proteome</keyword>
<gene>
    <name evidence="3" type="ORF">F8O01_13545</name>
</gene>
<evidence type="ECO:0000256" key="2">
    <source>
        <dbReference type="SAM" id="Phobius"/>
    </source>
</evidence>
<evidence type="ECO:0000256" key="1">
    <source>
        <dbReference type="SAM" id="MobiDB-lite"/>
    </source>
</evidence>
<proteinExistence type="predicted"/>
<comment type="caution">
    <text evidence="3">The sequence shown here is derived from an EMBL/GenBank/DDBJ whole genome shotgun (WGS) entry which is preliminary data.</text>
</comment>
<name>A0A7J5BPE1_9MICO</name>
<protein>
    <recommendedName>
        <fullName evidence="5">Extracellular solute-binding protein</fullName>
    </recommendedName>
</protein>
<feature type="region of interest" description="Disordered" evidence="1">
    <location>
        <begin position="375"/>
        <end position="394"/>
    </location>
</feature>
<keyword evidence="2" id="KW-0812">Transmembrane</keyword>
<keyword evidence="2" id="KW-1133">Transmembrane helix</keyword>
<dbReference type="AlphaFoldDB" id="A0A7J5BPE1"/>
<dbReference type="RefSeq" id="WP_158041485.1">
    <property type="nucleotide sequence ID" value="NZ_JACCFV010000001.1"/>
</dbReference>
<reference evidence="3 4" key="1">
    <citation type="submission" date="2019-09" db="EMBL/GenBank/DDBJ databases">
        <title>Phylogeny of genus Pseudoclavibacter and closely related genus.</title>
        <authorList>
            <person name="Li Y."/>
        </authorList>
    </citation>
    <scope>NUCLEOTIDE SEQUENCE [LARGE SCALE GENOMIC DNA]</scope>
    <source>
        <strain evidence="3 4">DSM 23821</strain>
    </source>
</reference>
<dbReference type="Proteomes" id="UP000467240">
    <property type="component" value="Unassembled WGS sequence"/>
</dbReference>
<evidence type="ECO:0000313" key="3">
    <source>
        <dbReference type="EMBL" id="KAB1654569.1"/>
    </source>
</evidence>
<evidence type="ECO:0008006" key="5">
    <source>
        <dbReference type="Google" id="ProtNLM"/>
    </source>
</evidence>
<feature type="transmembrane region" description="Helical" evidence="2">
    <location>
        <begin position="7"/>
        <end position="26"/>
    </location>
</feature>
<accession>A0A7J5BPE1</accession>
<organism evidence="3 4">
    <name type="scientific">Pseudoclavibacter chungangensis</name>
    <dbReference type="NCBI Taxonomy" id="587635"/>
    <lineage>
        <taxon>Bacteria</taxon>
        <taxon>Bacillati</taxon>
        <taxon>Actinomycetota</taxon>
        <taxon>Actinomycetes</taxon>
        <taxon>Micrococcales</taxon>
        <taxon>Microbacteriaceae</taxon>
        <taxon>Pseudoclavibacter</taxon>
    </lineage>
</organism>
<evidence type="ECO:0000313" key="4">
    <source>
        <dbReference type="Proteomes" id="UP000467240"/>
    </source>
</evidence>